<dbReference type="EMBL" id="JAPOHD010000030">
    <property type="protein sequence ID" value="MCY1721954.1"/>
    <property type="molecule type" value="Genomic_DNA"/>
</dbReference>
<sequence length="1046" mass="118112">MKQKIVFLGILVFVFASVRLIAHFKTTKDSPIHITEEGHLIYKLDENGDRVPDFSYCGFQASNVGIPNVSVKIIVPVAEGDATQKIQAAINYVSKLPLNSDGFRGTVLLEPGTYNISGSLLIQTSGVVLRGSGAGENGTILHATGVDRETLIQVKGDNNRVLENFQKLSSTYFPVNTTTLTFEKGHSFQVGDNVVVNRPSTQEWIESIGADKIGIYVDYTLTKWEAGDFDFNWDRKVVAITDSSITLDVPLTNAIDPEFGGASVAKYAWEGRINNVGIENLQCVSSFDSGNRKDENHRWMAITMENVSDSWVRRITARNFVSSAVAIWETAQRITVEDCKWLEPVGEIGNHRRYAFHSLGQQVLFQRCYAEYAYHAFSVGFTTPGPNAFVQCYSYMPYHFSGSIGGWSLGVLFDKVTIDGGNISFGFRDVDGQGGGWSAANSLCWQCRAAQIHLPAPPGAQNWAIASWAQGYGNGHHELQHTFVKPESIYFAQLEARTGKKSQEEEKIYVYPSSETTAPIAEMTAHYSERSKTPDVTMDQWIDQMIKEYPIENDISSAKNWDEIDLKVPEKENISLLPLTLKNGWLAIDNKVAIGKSSRTSLWRGSTRKSYVDQAIRNLTRFVPGRTGRGLTDNLDTLVADMKKEGSVVMKHYPSLWYERRRDDHARTRRADADVWTPFFEQPFSRSGAGEAFDRLSKYDLNKWNTWYWLRLKEFANLADQNGLAFVQEHYLQHNIIEEGAHWVDYPWRSANNINNLGFAENTPYAGDKRVYMASEFYYITNPVRRKYHEQYIRKSLDEFKDNTNIIHHLGMEYTGPLHFAEFWLDVIAEWEKENNTNVLVMLPGTKDVQDSILADPQRSKIVDVVDVIQWQYRKDGSLYAPVGGQSLAGRQYARIVDVGETSFEQIYRAVAEFKREFPEKAMVYSRRGAPFSNWAVFMAGGSFATIPTIANEKFANAIPEMKVIASENTNKQQWTLGKTGLGYIVFSTSKEITIDLSNDKVNYQQAWINPETGALNYLNEPVKGGQVTNIKNESEKAAVLWLFLK</sequence>
<accession>A0A9X3F7H5</accession>
<evidence type="ECO:0000313" key="2">
    <source>
        <dbReference type="EMBL" id="MCY1721954.1"/>
    </source>
</evidence>
<dbReference type="AlphaFoldDB" id="A0A9X3F7H5"/>
<dbReference type="SUPFAM" id="SSF51445">
    <property type="entry name" value="(Trans)glycosidases"/>
    <property type="match status" value="1"/>
</dbReference>
<dbReference type="SUPFAM" id="SSF51126">
    <property type="entry name" value="Pectin lyase-like"/>
    <property type="match status" value="1"/>
</dbReference>
<comment type="caution">
    <text evidence="2">The sequence shown here is derived from an EMBL/GenBank/DDBJ whole genome shotgun (WGS) entry which is preliminary data.</text>
</comment>
<organism evidence="2 3">
    <name type="scientific">Draconibacterium aestuarii</name>
    <dbReference type="NCBI Taxonomy" id="2998507"/>
    <lineage>
        <taxon>Bacteria</taxon>
        <taxon>Pseudomonadati</taxon>
        <taxon>Bacteroidota</taxon>
        <taxon>Bacteroidia</taxon>
        <taxon>Marinilabiliales</taxon>
        <taxon>Prolixibacteraceae</taxon>
        <taxon>Draconibacterium</taxon>
    </lineage>
</organism>
<dbReference type="Gene3D" id="2.160.20.10">
    <property type="entry name" value="Single-stranded right-handed beta-helix, Pectin lyase-like"/>
    <property type="match status" value="1"/>
</dbReference>
<dbReference type="InterPro" id="IPR017853">
    <property type="entry name" value="GH"/>
</dbReference>
<dbReference type="Pfam" id="PF19815">
    <property type="entry name" value="DUF6298"/>
    <property type="match status" value="1"/>
</dbReference>
<dbReference type="InterPro" id="IPR046265">
    <property type="entry name" value="DUF6298"/>
</dbReference>
<keyword evidence="3" id="KW-1185">Reference proteome</keyword>
<dbReference type="Proteomes" id="UP001145087">
    <property type="component" value="Unassembled WGS sequence"/>
</dbReference>
<dbReference type="RefSeq" id="WP_343334284.1">
    <property type="nucleotide sequence ID" value="NZ_JAPOHD010000030.1"/>
</dbReference>
<proteinExistence type="predicted"/>
<reference evidence="2" key="1">
    <citation type="submission" date="2022-11" db="EMBL/GenBank/DDBJ databases">
        <title>Marilongibacter aestuarii gen. nov., sp. nov., isolated from tidal flat sediment.</title>
        <authorList>
            <person name="Jiayan W."/>
        </authorList>
    </citation>
    <scope>NUCLEOTIDE SEQUENCE</scope>
    <source>
        <strain evidence="2">Z1-6</strain>
    </source>
</reference>
<evidence type="ECO:0000259" key="1">
    <source>
        <dbReference type="Pfam" id="PF19815"/>
    </source>
</evidence>
<dbReference type="InterPro" id="IPR011050">
    <property type="entry name" value="Pectin_lyase_fold/virulence"/>
</dbReference>
<dbReference type="InterPro" id="IPR012334">
    <property type="entry name" value="Pectin_lyas_fold"/>
</dbReference>
<protein>
    <submittedName>
        <fullName evidence="2">DUF6298 domain-containing protein</fullName>
    </submittedName>
</protein>
<name>A0A9X3F7H5_9BACT</name>
<feature type="domain" description="DUF6298" evidence="1">
    <location>
        <begin position="476"/>
        <end position="962"/>
    </location>
</feature>
<gene>
    <name evidence="2" type="ORF">OU798_16490</name>
</gene>
<evidence type="ECO:0000313" key="3">
    <source>
        <dbReference type="Proteomes" id="UP001145087"/>
    </source>
</evidence>